<protein>
    <recommendedName>
        <fullName evidence="8">Aminotransferase class I/classII large domain-containing protein</fullName>
    </recommendedName>
</protein>
<dbReference type="AlphaFoldDB" id="A0A9N9ZZM5"/>
<evidence type="ECO:0000256" key="3">
    <source>
        <dbReference type="ARBA" id="ARBA00011738"/>
    </source>
</evidence>
<dbReference type="InterPro" id="IPR015424">
    <property type="entry name" value="PyrdxlP-dep_Trfase"/>
</dbReference>
<dbReference type="GO" id="GO:0030170">
    <property type="term" value="F:pyridoxal phosphate binding"/>
    <property type="evidence" value="ECO:0007669"/>
    <property type="project" value="InterPro"/>
</dbReference>
<dbReference type="InterPro" id="IPR004839">
    <property type="entry name" value="Aminotransferase_I/II_large"/>
</dbReference>
<organism evidence="9 10">
    <name type="scientific">Bemisia tabaci</name>
    <name type="common">Sweetpotato whitefly</name>
    <name type="synonym">Aleurodes tabaci</name>
    <dbReference type="NCBI Taxonomy" id="7038"/>
    <lineage>
        <taxon>Eukaryota</taxon>
        <taxon>Metazoa</taxon>
        <taxon>Ecdysozoa</taxon>
        <taxon>Arthropoda</taxon>
        <taxon>Hexapoda</taxon>
        <taxon>Insecta</taxon>
        <taxon>Pterygota</taxon>
        <taxon>Neoptera</taxon>
        <taxon>Paraneoptera</taxon>
        <taxon>Hemiptera</taxon>
        <taxon>Sternorrhyncha</taxon>
        <taxon>Aleyrodoidea</taxon>
        <taxon>Aleyrodidae</taxon>
        <taxon>Aleyrodinae</taxon>
        <taxon>Bemisia</taxon>
    </lineage>
</organism>
<dbReference type="GO" id="GO:0016212">
    <property type="term" value="F:kynurenine-oxoglutarate transaminase activity"/>
    <property type="evidence" value="ECO:0007669"/>
    <property type="project" value="UniProtKB-ARBA"/>
</dbReference>
<reference evidence="9" key="1">
    <citation type="submission" date="2021-12" db="EMBL/GenBank/DDBJ databases">
        <authorList>
            <person name="King R."/>
        </authorList>
    </citation>
    <scope>NUCLEOTIDE SEQUENCE</scope>
</reference>
<keyword evidence="5" id="KW-0808">Transferase</keyword>
<dbReference type="Gene3D" id="3.40.640.10">
    <property type="entry name" value="Type I PLP-dependent aspartate aminotransferase-like (Major domain)"/>
    <property type="match status" value="1"/>
</dbReference>
<dbReference type="EMBL" id="OU963871">
    <property type="protein sequence ID" value="CAH0383075.1"/>
    <property type="molecule type" value="Genomic_DNA"/>
</dbReference>
<accession>A0A9N9ZZM5</accession>
<dbReference type="FunFam" id="3.40.640.10:FF:000024">
    <property type="entry name" value="Kynurenine--oxoglutarate transaminase 3"/>
    <property type="match status" value="1"/>
</dbReference>
<sequence length="424" mass="48129">MDNKFRLPKRYEGTEYCVWIEYRQLAMDYKPECNLSSGFPDFPAFPAYLTNYIADVVDKESDHLMHQYTRGFGHPRLVKAISELYGKLLGRKIDPQSEVLATIGGYEALFCAIHGFAGPGDEVIIVEPYFDCYVPMTVSTGATPVFVPLRNKGSNPNYASSKDWVLDPDELARAFNSRTKLFILNTPHNPLGKVFTHDELQLIADLCKKHDVICISDEVYEWLVYKPAKHIRMASLPGMWERTITIGSAGKILSATGLKIGWAYCPARLMESLLVVHQNSVRCGVTLVQEATARCLEHELSLLGTPDCYLENLSTILQPKRDYFCRVLRDAGFAPSIPEGGYFIVSKWSILAHKVNLDSETGPNRDFKFTKWMTKNVKLHGIPVSCFYREQNVSLGEDYVRYCFFKKDETLVKAESILKNWIGM</sequence>
<keyword evidence="4" id="KW-0032">Aminotransferase</keyword>
<dbReference type="CDD" id="cd00609">
    <property type="entry name" value="AAT_like"/>
    <property type="match status" value="1"/>
</dbReference>
<dbReference type="SUPFAM" id="SSF53383">
    <property type="entry name" value="PLP-dependent transferases"/>
    <property type="match status" value="1"/>
</dbReference>
<dbReference type="FunFam" id="3.90.1150.10:FF:000021">
    <property type="entry name" value="Kynurenine--oxoglutarate transaminase 3"/>
    <property type="match status" value="1"/>
</dbReference>
<keyword evidence="10" id="KW-1185">Reference proteome</keyword>
<evidence type="ECO:0000259" key="8">
    <source>
        <dbReference type="Pfam" id="PF00155"/>
    </source>
</evidence>
<dbReference type="InterPro" id="IPR015421">
    <property type="entry name" value="PyrdxlP-dep_Trfase_major"/>
</dbReference>
<name>A0A9N9ZZM5_BEMTA</name>
<gene>
    <name evidence="9" type="ORF">BEMITA_LOCUS2554</name>
</gene>
<evidence type="ECO:0000256" key="1">
    <source>
        <dbReference type="ARBA" id="ARBA00001933"/>
    </source>
</evidence>
<dbReference type="PANTHER" id="PTHR43807:SF20">
    <property type="entry name" value="FI04487P"/>
    <property type="match status" value="1"/>
</dbReference>
<dbReference type="GO" id="GO:0005739">
    <property type="term" value="C:mitochondrion"/>
    <property type="evidence" value="ECO:0007669"/>
    <property type="project" value="TreeGrafter"/>
</dbReference>
<evidence type="ECO:0000256" key="2">
    <source>
        <dbReference type="ARBA" id="ARBA00007441"/>
    </source>
</evidence>
<comment type="cofactor">
    <cofactor evidence="1">
        <name>pyridoxal 5'-phosphate</name>
        <dbReference type="ChEBI" id="CHEBI:597326"/>
    </cofactor>
</comment>
<dbReference type="GO" id="GO:0070189">
    <property type="term" value="P:kynurenine metabolic process"/>
    <property type="evidence" value="ECO:0007669"/>
    <property type="project" value="UniProtKB-ARBA"/>
</dbReference>
<evidence type="ECO:0000313" key="9">
    <source>
        <dbReference type="EMBL" id="CAH0383075.1"/>
    </source>
</evidence>
<comment type="subunit">
    <text evidence="3">Homodimer.</text>
</comment>
<evidence type="ECO:0000256" key="6">
    <source>
        <dbReference type="ARBA" id="ARBA00022898"/>
    </source>
</evidence>
<evidence type="ECO:0000256" key="4">
    <source>
        <dbReference type="ARBA" id="ARBA00022576"/>
    </source>
</evidence>
<dbReference type="InterPro" id="IPR051326">
    <property type="entry name" value="Kynurenine-oxoglutarate_AT"/>
</dbReference>
<feature type="domain" description="Aminotransferase class I/classII large" evidence="8">
    <location>
        <begin position="33"/>
        <end position="397"/>
    </location>
</feature>
<keyword evidence="6" id="KW-0663">Pyridoxal phosphate</keyword>
<proteinExistence type="inferred from homology"/>
<evidence type="ECO:0000256" key="5">
    <source>
        <dbReference type="ARBA" id="ARBA00022679"/>
    </source>
</evidence>
<evidence type="ECO:0000313" key="10">
    <source>
        <dbReference type="Proteomes" id="UP001152759"/>
    </source>
</evidence>
<evidence type="ECO:0000256" key="7">
    <source>
        <dbReference type="ARBA" id="ARBA00024016"/>
    </source>
</evidence>
<dbReference type="Gene3D" id="3.90.1150.10">
    <property type="entry name" value="Aspartate Aminotransferase, domain 1"/>
    <property type="match status" value="1"/>
</dbReference>
<dbReference type="InterPro" id="IPR015422">
    <property type="entry name" value="PyrdxlP-dep_Trfase_small"/>
</dbReference>
<dbReference type="Proteomes" id="UP001152759">
    <property type="component" value="Chromosome 10"/>
</dbReference>
<comment type="similarity">
    <text evidence="2">Belongs to the class-I pyridoxal-phosphate-dependent aminotransferase family.</text>
</comment>
<comment type="pathway">
    <text evidence="7">Amino-acid degradation; L-kynurenine degradation; kynurenate from L-kynurenine: step 1/2.</text>
</comment>
<dbReference type="Pfam" id="PF00155">
    <property type="entry name" value="Aminotran_1_2"/>
    <property type="match status" value="1"/>
</dbReference>
<dbReference type="PANTHER" id="PTHR43807">
    <property type="entry name" value="FI04487P"/>
    <property type="match status" value="1"/>
</dbReference>